<dbReference type="Proteomes" id="UP000306509">
    <property type="component" value="Unassembled WGS sequence"/>
</dbReference>
<keyword evidence="1" id="KW-1133">Transmembrane helix</keyword>
<evidence type="ECO:0000313" key="3">
    <source>
        <dbReference type="Proteomes" id="UP000306509"/>
    </source>
</evidence>
<dbReference type="AlphaFoldDB" id="A0A4U8Q1X8"/>
<dbReference type="RefSeq" id="WP_027296355.1">
    <property type="nucleotide sequence ID" value="NZ_CABMJZ010000032.1"/>
</dbReference>
<organism evidence="2 3">
    <name type="scientific">Robinsoniella peoriensis</name>
    <dbReference type="NCBI Taxonomy" id="180332"/>
    <lineage>
        <taxon>Bacteria</taxon>
        <taxon>Bacillati</taxon>
        <taxon>Bacillota</taxon>
        <taxon>Clostridia</taxon>
        <taxon>Lachnospirales</taxon>
        <taxon>Lachnospiraceae</taxon>
        <taxon>Robinsoniella</taxon>
    </lineage>
</organism>
<feature type="transmembrane region" description="Helical" evidence="1">
    <location>
        <begin position="117"/>
        <end position="137"/>
    </location>
</feature>
<feature type="transmembrane region" description="Helical" evidence="1">
    <location>
        <begin position="12"/>
        <end position="31"/>
    </location>
</feature>
<sequence length="160" mass="18284">MSDKILSKYKFAAQVMIIFAVEILVIAIAGALWGEESMDFSNLYQLGGKGIANTTILQLFMCSIVLNLVQSISMSAKIFQNVMMLWRTVIMVVLSVLVILIFVICFGWFPLDFWPAWVGFFISFGLCFLGSTILMVIKTKLEQKKYDRLLKVYKEKKKEN</sequence>
<evidence type="ECO:0000256" key="1">
    <source>
        <dbReference type="SAM" id="Phobius"/>
    </source>
</evidence>
<evidence type="ECO:0000313" key="2">
    <source>
        <dbReference type="EMBL" id="TLC98690.1"/>
    </source>
</evidence>
<dbReference type="OrthoDB" id="1655781at2"/>
<keyword evidence="3" id="KW-1185">Reference proteome</keyword>
<evidence type="ECO:0008006" key="4">
    <source>
        <dbReference type="Google" id="ProtNLM"/>
    </source>
</evidence>
<reference evidence="2 3" key="1">
    <citation type="journal article" date="2019" name="Anaerobe">
        <title>Detection of Robinsoniella peoriensis in multiple bone samples of a trauma patient.</title>
        <authorList>
            <person name="Schrottner P."/>
            <person name="Hartwich K."/>
            <person name="Bunk B."/>
            <person name="Schober I."/>
            <person name="Helbig S."/>
            <person name="Rudolph W.W."/>
            <person name="Gunzer F."/>
        </authorList>
    </citation>
    <scope>NUCLEOTIDE SEQUENCE [LARGE SCALE GENOMIC DNA]</scope>
    <source>
        <strain evidence="2 3">DSM 106044</strain>
    </source>
</reference>
<dbReference type="EMBL" id="QGQD01000086">
    <property type="protein sequence ID" value="TLC98690.1"/>
    <property type="molecule type" value="Genomic_DNA"/>
</dbReference>
<keyword evidence="1" id="KW-0472">Membrane</keyword>
<accession>A0A4U8Q1X8</accession>
<gene>
    <name evidence="2" type="ORF">DSM106044_04441</name>
</gene>
<comment type="caution">
    <text evidence="2">The sequence shown here is derived from an EMBL/GenBank/DDBJ whole genome shotgun (WGS) entry which is preliminary data.</text>
</comment>
<dbReference type="STRING" id="180332.GCA_000797495_00416"/>
<feature type="transmembrane region" description="Helical" evidence="1">
    <location>
        <begin position="89"/>
        <end position="111"/>
    </location>
</feature>
<keyword evidence="1" id="KW-0812">Transmembrane</keyword>
<name>A0A4U8Q1X8_9FIRM</name>
<proteinExistence type="predicted"/>
<protein>
    <recommendedName>
        <fullName evidence="4">DUF3021 domain-containing protein</fullName>
    </recommendedName>
</protein>
<feature type="transmembrane region" description="Helical" evidence="1">
    <location>
        <begin position="51"/>
        <end position="69"/>
    </location>
</feature>